<evidence type="ECO:0000313" key="2">
    <source>
        <dbReference type="Proteomes" id="UP000693970"/>
    </source>
</evidence>
<organism evidence="1 2">
    <name type="scientific">Nitzschia inconspicua</name>
    <dbReference type="NCBI Taxonomy" id="303405"/>
    <lineage>
        <taxon>Eukaryota</taxon>
        <taxon>Sar</taxon>
        <taxon>Stramenopiles</taxon>
        <taxon>Ochrophyta</taxon>
        <taxon>Bacillariophyta</taxon>
        <taxon>Bacillariophyceae</taxon>
        <taxon>Bacillariophycidae</taxon>
        <taxon>Bacillariales</taxon>
        <taxon>Bacillariaceae</taxon>
        <taxon>Nitzschia</taxon>
    </lineage>
</organism>
<accession>A0A9K3L830</accession>
<comment type="caution">
    <text evidence="1">The sequence shown here is derived from an EMBL/GenBank/DDBJ whole genome shotgun (WGS) entry which is preliminary data.</text>
</comment>
<evidence type="ECO:0000313" key="1">
    <source>
        <dbReference type="EMBL" id="KAG7357272.1"/>
    </source>
</evidence>
<dbReference type="AlphaFoldDB" id="A0A9K3L830"/>
<proteinExistence type="predicted"/>
<protein>
    <submittedName>
        <fullName evidence="1">Uncharacterized protein</fullName>
    </submittedName>
</protein>
<gene>
    <name evidence="1" type="ORF">IV203_001960</name>
</gene>
<dbReference type="EMBL" id="JAGRRH010000015">
    <property type="protein sequence ID" value="KAG7357272.1"/>
    <property type="molecule type" value="Genomic_DNA"/>
</dbReference>
<keyword evidence="2" id="KW-1185">Reference proteome</keyword>
<sequence>MNFPATAALEKLILLSPPNQREDTRIHNASSFNLHASVIKSLVHTSEDVHDENEEELSLPSSPLSFPLIEWSSVARTADHDSTMSSSHQSLALTEASNSSIYSNEDTHFFLNHWLGGQTSDNSCFSTKQQSQSPHTEQTSIFAASSHHSFHDSKHGRLVRSIALGSRLALLDTSLDIVSDKRLCHSTSSSHRRNCTLGSK</sequence>
<reference evidence="1" key="2">
    <citation type="submission" date="2021-04" db="EMBL/GenBank/DDBJ databases">
        <authorList>
            <person name="Podell S."/>
        </authorList>
    </citation>
    <scope>NUCLEOTIDE SEQUENCE</scope>
    <source>
        <strain evidence="1">Hildebrandi</strain>
    </source>
</reference>
<name>A0A9K3L830_9STRA</name>
<reference evidence="1" key="1">
    <citation type="journal article" date="2021" name="Sci. Rep.">
        <title>Diploid genomic architecture of Nitzschia inconspicua, an elite biomass production diatom.</title>
        <authorList>
            <person name="Oliver A."/>
            <person name="Podell S."/>
            <person name="Pinowska A."/>
            <person name="Traller J.C."/>
            <person name="Smith S.R."/>
            <person name="McClure R."/>
            <person name="Beliaev A."/>
            <person name="Bohutskyi P."/>
            <person name="Hill E.A."/>
            <person name="Rabines A."/>
            <person name="Zheng H."/>
            <person name="Allen L.Z."/>
            <person name="Kuo A."/>
            <person name="Grigoriev I.V."/>
            <person name="Allen A.E."/>
            <person name="Hazlebeck D."/>
            <person name="Allen E.E."/>
        </authorList>
    </citation>
    <scope>NUCLEOTIDE SEQUENCE</scope>
    <source>
        <strain evidence="1">Hildebrandi</strain>
    </source>
</reference>
<dbReference type="Proteomes" id="UP000693970">
    <property type="component" value="Unassembled WGS sequence"/>
</dbReference>